<evidence type="ECO:0000256" key="2">
    <source>
        <dbReference type="ARBA" id="ARBA00022692"/>
    </source>
</evidence>
<dbReference type="RefSeq" id="WP_148352673.1">
    <property type="nucleotide sequence ID" value="NZ_JBHSBF010000011.1"/>
</dbReference>
<dbReference type="PANTHER" id="PTHR23514:SF13">
    <property type="entry name" value="INNER MEMBRANE PROTEIN YBJJ"/>
    <property type="match status" value="1"/>
</dbReference>
<dbReference type="GO" id="GO:0005886">
    <property type="term" value="C:plasma membrane"/>
    <property type="evidence" value="ECO:0007669"/>
    <property type="project" value="UniProtKB-SubCell"/>
</dbReference>
<feature type="transmembrane region" description="Helical" evidence="5">
    <location>
        <begin position="309"/>
        <end position="333"/>
    </location>
</feature>
<dbReference type="InterPro" id="IPR036259">
    <property type="entry name" value="MFS_trans_sf"/>
</dbReference>
<feature type="transmembrane region" description="Helical" evidence="5">
    <location>
        <begin position="100"/>
        <end position="118"/>
    </location>
</feature>
<dbReference type="Gene3D" id="1.20.1250.20">
    <property type="entry name" value="MFS general substrate transporter like domains"/>
    <property type="match status" value="1"/>
</dbReference>
<feature type="transmembrane region" description="Helical" evidence="5">
    <location>
        <begin position="138"/>
        <end position="157"/>
    </location>
</feature>
<feature type="transmembrane region" description="Helical" evidence="5">
    <location>
        <begin position="287"/>
        <end position="303"/>
    </location>
</feature>
<dbReference type="Proteomes" id="UP000322634">
    <property type="component" value="Unassembled WGS sequence"/>
</dbReference>
<evidence type="ECO:0000256" key="3">
    <source>
        <dbReference type="ARBA" id="ARBA00022989"/>
    </source>
</evidence>
<dbReference type="OrthoDB" id="151222at2"/>
<dbReference type="CDD" id="cd17393">
    <property type="entry name" value="MFS_MosC_like"/>
    <property type="match status" value="1"/>
</dbReference>
<accession>A0A5D0TZK3</accession>
<gene>
    <name evidence="7" type="ORF">FXF65_26105</name>
</gene>
<name>A0A5D0TZK3_9ACTN</name>
<keyword evidence="2 5" id="KW-0812">Transmembrane</keyword>
<feature type="transmembrane region" description="Helical" evidence="5">
    <location>
        <begin position="345"/>
        <end position="366"/>
    </location>
</feature>
<keyword evidence="4 5" id="KW-0472">Membrane</keyword>
<dbReference type="PANTHER" id="PTHR23514">
    <property type="entry name" value="BYPASS OF STOP CODON PROTEIN 6"/>
    <property type="match status" value="1"/>
</dbReference>
<evidence type="ECO:0000256" key="4">
    <source>
        <dbReference type="ARBA" id="ARBA00023136"/>
    </source>
</evidence>
<protein>
    <submittedName>
        <fullName evidence="7">MFS transporter</fullName>
    </submittedName>
</protein>
<feature type="transmembrane region" description="Helical" evidence="5">
    <location>
        <begin position="221"/>
        <end position="244"/>
    </location>
</feature>
<evidence type="ECO:0000313" key="7">
    <source>
        <dbReference type="EMBL" id="TYC11578.1"/>
    </source>
</evidence>
<dbReference type="InterPro" id="IPR051788">
    <property type="entry name" value="MFS_Transporter"/>
</dbReference>
<feature type="domain" description="Major facilitator superfamily (MFS) profile" evidence="6">
    <location>
        <begin position="1"/>
        <end position="396"/>
    </location>
</feature>
<comment type="subcellular location">
    <subcellularLocation>
        <location evidence="1">Cell membrane</location>
        <topology evidence="1">Multi-pass membrane protein</topology>
    </subcellularLocation>
</comment>
<evidence type="ECO:0000256" key="1">
    <source>
        <dbReference type="ARBA" id="ARBA00004651"/>
    </source>
</evidence>
<dbReference type="InterPro" id="IPR011701">
    <property type="entry name" value="MFS"/>
</dbReference>
<keyword evidence="3 5" id="KW-1133">Transmembrane helix</keyword>
<evidence type="ECO:0000256" key="5">
    <source>
        <dbReference type="SAM" id="Phobius"/>
    </source>
</evidence>
<keyword evidence="8" id="KW-1185">Reference proteome</keyword>
<dbReference type="PROSITE" id="PS50850">
    <property type="entry name" value="MFS"/>
    <property type="match status" value="1"/>
</dbReference>
<feature type="transmembrane region" description="Helical" evidence="5">
    <location>
        <begin position="256"/>
        <end position="275"/>
    </location>
</feature>
<evidence type="ECO:0000259" key="6">
    <source>
        <dbReference type="PROSITE" id="PS50850"/>
    </source>
</evidence>
<dbReference type="GO" id="GO:0022857">
    <property type="term" value="F:transmembrane transporter activity"/>
    <property type="evidence" value="ECO:0007669"/>
    <property type="project" value="InterPro"/>
</dbReference>
<dbReference type="SUPFAM" id="SSF103473">
    <property type="entry name" value="MFS general substrate transporter"/>
    <property type="match status" value="1"/>
</dbReference>
<feature type="transmembrane region" description="Helical" evidence="5">
    <location>
        <begin position="163"/>
        <end position="182"/>
    </location>
</feature>
<dbReference type="Pfam" id="PF07690">
    <property type="entry name" value="MFS_1"/>
    <property type="match status" value="1"/>
</dbReference>
<reference evidence="7 8" key="1">
    <citation type="submission" date="2019-08" db="EMBL/GenBank/DDBJ databases">
        <title>Actinomadura sp. nov. CYP1-5 isolated from mountain soil.</title>
        <authorList>
            <person name="Songsumanus A."/>
            <person name="Kuncharoen N."/>
            <person name="Kudo T."/>
            <person name="Yuki M."/>
            <person name="Igarashi Y."/>
            <person name="Tanasupawat S."/>
        </authorList>
    </citation>
    <scope>NUCLEOTIDE SEQUENCE [LARGE SCALE GENOMIC DNA]</scope>
    <source>
        <strain evidence="7 8">GKU157</strain>
    </source>
</reference>
<feature type="transmembrane region" description="Helical" evidence="5">
    <location>
        <begin position="43"/>
        <end position="64"/>
    </location>
</feature>
<sequence length="414" mass="40582">MVTEIATFRRARFAVTLAFAAHGTFGTAWVARIPQIKEHLGLSAGSMGVALLGAPVGVVIAVRFAGRIVARWGSRATTIGGGLAGAASLVPLGLAWNLPALIFALLLMGASLGLMDVAMNAQGVAVERGYGRPLMSGLHGSFSIGTLVAALVGSGMAQAGVPVALHMAGATAVLAVLIVVGCRELLDPSHDTLDAAPVPDDRPDGRPSGAAAAVRASRWPLLMLGVIGLCSFVGEGAMADWSAVYLREDLGTGPGLAGLGFAGCAVAMTLGRLAGDRVVARFGPVPVLRAGSLFAALGLGLGLAAGHPAAAVCGFTVFGLGVAVVAPVTFSAAGNVPGVPAATGISRVTGVGYLGLLGGPPVIGFVAQGVGLAWALAVPVGLVGLIVLLAPAAGTAASASAPASAAADAAAPER</sequence>
<organism evidence="7 8">
    <name type="scientific">Actinomadura syzygii</name>
    <dbReference type="NCBI Taxonomy" id="1427538"/>
    <lineage>
        <taxon>Bacteria</taxon>
        <taxon>Bacillati</taxon>
        <taxon>Actinomycetota</taxon>
        <taxon>Actinomycetes</taxon>
        <taxon>Streptosporangiales</taxon>
        <taxon>Thermomonosporaceae</taxon>
        <taxon>Actinomadura</taxon>
    </lineage>
</organism>
<evidence type="ECO:0000313" key="8">
    <source>
        <dbReference type="Proteomes" id="UP000322634"/>
    </source>
</evidence>
<feature type="transmembrane region" description="Helical" evidence="5">
    <location>
        <begin position="372"/>
        <end position="390"/>
    </location>
</feature>
<proteinExistence type="predicted"/>
<dbReference type="EMBL" id="VSFF01000010">
    <property type="protein sequence ID" value="TYC11578.1"/>
    <property type="molecule type" value="Genomic_DNA"/>
</dbReference>
<dbReference type="InterPro" id="IPR020846">
    <property type="entry name" value="MFS_dom"/>
</dbReference>
<dbReference type="AlphaFoldDB" id="A0A5D0TZK3"/>
<comment type="caution">
    <text evidence="7">The sequence shown here is derived from an EMBL/GenBank/DDBJ whole genome shotgun (WGS) entry which is preliminary data.</text>
</comment>
<feature type="transmembrane region" description="Helical" evidence="5">
    <location>
        <begin position="12"/>
        <end position="31"/>
    </location>
</feature>